<proteinExistence type="predicted"/>
<comment type="caution">
    <text evidence="2">The sequence shown here is derived from an EMBL/GenBank/DDBJ whole genome shotgun (WGS) entry which is preliminary data.</text>
</comment>
<reference evidence="2 3" key="1">
    <citation type="submission" date="2019-04" db="EMBL/GenBank/DDBJ databases">
        <title>Whole genome sequencing of Brevibacillus sp. TGS2-1.</title>
        <authorList>
            <person name="Choi A."/>
        </authorList>
    </citation>
    <scope>NUCLEOTIDE SEQUENCE [LARGE SCALE GENOMIC DNA]</scope>
    <source>
        <strain evidence="2 3">TGS2-1</strain>
    </source>
</reference>
<organism evidence="2 3">
    <name type="scientific">Brevibacillus antibioticus</name>
    <dbReference type="NCBI Taxonomy" id="2570228"/>
    <lineage>
        <taxon>Bacteria</taxon>
        <taxon>Bacillati</taxon>
        <taxon>Bacillota</taxon>
        <taxon>Bacilli</taxon>
        <taxon>Bacillales</taxon>
        <taxon>Paenibacillaceae</taxon>
        <taxon>Brevibacillus</taxon>
    </lineage>
</organism>
<name>A0A4U2Y135_9BACL</name>
<sequence>MKLLTNRISMLFLLVALTVFGVITPLSAFTKSTTTEAELTELASSIEPLGTGPDSYAVLTIYSDPSDDGTGSSGSTGVHSFLTIENTGTKDITVGNLTNIAPGRTVSIGTWGNKDEHEGVWYNLESYYIYKYDAYKPRVSLSMEITKSELNTINEVILKNNEWGLTNNCASFSSRIWNKVAPKSKKVSDGSPDNPASLGESIASKKGYQEGKPVPYDYKVYYEHPKKGPQRSTEF</sequence>
<dbReference type="AlphaFoldDB" id="A0A4U2Y135"/>
<evidence type="ECO:0000313" key="2">
    <source>
        <dbReference type="EMBL" id="TKI54056.1"/>
    </source>
</evidence>
<dbReference type="Proteomes" id="UP000307841">
    <property type="component" value="Unassembled WGS sequence"/>
</dbReference>
<protein>
    <submittedName>
        <fullName evidence="2">Uncharacterized protein</fullName>
    </submittedName>
</protein>
<feature type="region of interest" description="Disordered" evidence="1">
    <location>
        <begin position="183"/>
        <end position="212"/>
    </location>
</feature>
<dbReference type="EMBL" id="SZNK01000001">
    <property type="protein sequence ID" value="TKI54056.1"/>
    <property type="molecule type" value="Genomic_DNA"/>
</dbReference>
<keyword evidence="3" id="KW-1185">Reference proteome</keyword>
<accession>A0A4U2Y135</accession>
<gene>
    <name evidence="2" type="ORF">E8L90_00520</name>
</gene>
<evidence type="ECO:0000256" key="1">
    <source>
        <dbReference type="SAM" id="MobiDB-lite"/>
    </source>
</evidence>
<dbReference type="RefSeq" id="WP_137027533.1">
    <property type="nucleotide sequence ID" value="NZ_SZNK01000001.1"/>
</dbReference>
<evidence type="ECO:0000313" key="3">
    <source>
        <dbReference type="Proteomes" id="UP000307841"/>
    </source>
</evidence>
<dbReference type="OrthoDB" id="2663440at2"/>